<organism evidence="1 2">
    <name type="scientific">Coemansia helicoidea</name>
    <dbReference type="NCBI Taxonomy" id="1286919"/>
    <lineage>
        <taxon>Eukaryota</taxon>
        <taxon>Fungi</taxon>
        <taxon>Fungi incertae sedis</taxon>
        <taxon>Zoopagomycota</taxon>
        <taxon>Kickxellomycotina</taxon>
        <taxon>Kickxellomycetes</taxon>
        <taxon>Kickxellales</taxon>
        <taxon>Kickxellaceae</taxon>
        <taxon>Coemansia</taxon>
    </lineage>
</organism>
<evidence type="ECO:0000313" key="2">
    <source>
        <dbReference type="Proteomes" id="UP001140087"/>
    </source>
</evidence>
<sequence>VARRVEGIGHALMLVERERTAAEPIDLDPASVVHRALLGGPTAAHVTRAAVAASLASANTAASVRASALTSASLAVVVVFARAVEFWPTARLLVVNRWIHCRCAARTAAVLLAMRDRLQAILRASIARPAARLPDHLATWRAAILRVFADDCR</sequence>
<gene>
    <name evidence="1" type="ORF">H4R21_006329</name>
</gene>
<dbReference type="Proteomes" id="UP001140087">
    <property type="component" value="Unassembled WGS sequence"/>
</dbReference>
<reference evidence="1" key="1">
    <citation type="submission" date="2022-07" db="EMBL/GenBank/DDBJ databases">
        <title>Phylogenomic reconstructions and comparative analyses of Kickxellomycotina fungi.</title>
        <authorList>
            <person name="Reynolds N.K."/>
            <person name="Stajich J.E."/>
            <person name="Barry K."/>
            <person name="Grigoriev I.V."/>
            <person name="Crous P."/>
            <person name="Smith M.E."/>
        </authorList>
    </citation>
    <scope>NUCLEOTIDE SEQUENCE</scope>
    <source>
        <strain evidence="1">BCRC 34780</strain>
    </source>
</reference>
<evidence type="ECO:0000313" key="1">
    <source>
        <dbReference type="EMBL" id="KAJ2791377.1"/>
    </source>
</evidence>
<name>A0ACC1KL25_9FUNG</name>
<proteinExistence type="predicted"/>
<dbReference type="EMBL" id="JANBUN010003313">
    <property type="protein sequence ID" value="KAJ2791377.1"/>
    <property type="molecule type" value="Genomic_DNA"/>
</dbReference>
<accession>A0ACC1KL25</accession>
<comment type="caution">
    <text evidence="1">The sequence shown here is derived from an EMBL/GenBank/DDBJ whole genome shotgun (WGS) entry which is preliminary data.</text>
</comment>
<keyword evidence="2" id="KW-1185">Reference proteome</keyword>
<feature type="non-terminal residue" evidence="1">
    <location>
        <position position="1"/>
    </location>
</feature>
<protein>
    <submittedName>
        <fullName evidence="1">Uncharacterized protein</fullName>
    </submittedName>
</protein>